<organism evidence="1 2">
    <name type="scientific">Ruminococcus flavefaciens</name>
    <dbReference type="NCBI Taxonomy" id="1265"/>
    <lineage>
        <taxon>Bacteria</taxon>
        <taxon>Bacillati</taxon>
        <taxon>Bacillota</taxon>
        <taxon>Clostridia</taxon>
        <taxon>Eubacteriales</taxon>
        <taxon>Oscillospiraceae</taxon>
        <taxon>Ruminococcus</taxon>
    </lineage>
</organism>
<sequence>MGKIKCVVWDLDNTVWDGALTEGEVTLKSDIVDIIRELDKRGILQSVCSKNDAGYTMEKLKEFGIDEYFLYPQINWNPKSENIRTICKSFNFGIDAIAFVDDQQFELDEVSFNIPEVLCINAENADAIPDMDEFIPLYITEDSKNRRHLYMNDIVRNDEESRFEGTSEEFLSTLGMRFIIRRAQKEDLKRVEELTVRTHQLNSTGTVYSFDELNEMIGSDKYEVIVVQLTDKYGDYGKIGVSVIEKEEGKWHLKMLLMSCRVMSKGVGSVLLKYIVNSAMDSNVKLYADFISTDRNRIMYVTYKFTGFREISKNGDVIQLVSEAEKPFKYPDYIDVDADIEF</sequence>
<accession>A0A315YMM0</accession>
<dbReference type="AlphaFoldDB" id="A0A315YMM0"/>
<reference evidence="1 2" key="1">
    <citation type="submission" date="2018-05" db="EMBL/GenBank/DDBJ databases">
        <title>The Hungate 1000. A catalogue of reference genomes from the rumen microbiome.</title>
        <authorList>
            <person name="Kelly W."/>
        </authorList>
    </citation>
    <scope>NUCLEOTIDE SEQUENCE [LARGE SCALE GENOMIC DNA]</scope>
    <source>
        <strain evidence="1 2">SAb67</strain>
    </source>
</reference>
<dbReference type="NCBIfam" id="TIGR01681">
    <property type="entry name" value="HAD-SF-IIIC"/>
    <property type="match status" value="1"/>
</dbReference>
<dbReference type="InterPro" id="IPR016181">
    <property type="entry name" value="Acyl_CoA_acyltransferase"/>
</dbReference>
<dbReference type="RefSeq" id="WP_109726289.1">
    <property type="nucleotide sequence ID" value="NZ_QGDI01000005.1"/>
</dbReference>
<dbReference type="Gene3D" id="3.40.50.1000">
    <property type="entry name" value="HAD superfamily/HAD-like"/>
    <property type="match status" value="1"/>
</dbReference>
<gene>
    <name evidence="1" type="ORF">IE37_01498</name>
</gene>
<evidence type="ECO:0000313" key="1">
    <source>
        <dbReference type="EMBL" id="PWJ13000.1"/>
    </source>
</evidence>
<dbReference type="InterPro" id="IPR010033">
    <property type="entry name" value="HAD_SF_ppase_IIIC"/>
</dbReference>
<dbReference type="EMBL" id="QGDI01000005">
    <property type="protein sequence ID" value="PWJ13000.1"/>
    <property type="molecule type" value="Genomic_DNA"/>
</dbReference>
<dbReference type="Proteomes" id="UP000245720">
    <property type="component" value="Unassembled WGS sequence"/>
</dbReference>
<dbReference type="InterPro" id="IPR036412">
    <property type="entry name" value="HAD-like_sf"/>
</dbReference>
<protein>
    <submittedName>
        <fullName evidence="1">HAD superfamily phosphatase (TIGR01681 family)/FkbH-like protein</fullName>
    </submittedName>
</protein>
<dbReference type="SUPFAM" id="SSF55729">
    <property type="entry name" value="Acyl-CoA N-acyltransferases (Nat)"/>
    <property type="match status" value="1"/>
</dbReference>
<dbReference type="SUPFAM" id="SSF56784">
    <property type="entry name" value="HAD-like"/>
    <property type="match status" value="1"/>
</dbReference>
<dbReference type="InterPro" id="IPR010037">
    <property type="entry name" value="FkbH_domain"/>
</dbReference>
<proteinExistence type="predicted"/>
<dbReference type="OrthoDB" id="323926at2"/>
<name>A0A315YMM0_RUMFL</name>
<comment type="caution">
    <text evidence="1">The sequence shown here is derived from an EMBL/GenBank/DDBJ whole genome shotgun (WGS) entry which is preliminary data.</text>
</comment>
<dbReference type="NCBIfam" id="TIGR01686">
    <property type="entry name" value="FkbH"/>
    <property type="match status" value="1"/>
</dbReference>
<dbReference type="InterPro" id="IPR023214">
    <property type="entry name" value="HAD_sf"/>
</dbReference>
<evidence type="ECO:0000313" key="2">
    <source>
        <dbReference type="Proteomes" id="UP000245720"/>
    </source>
</evidence>
<dbReference type="Gene3D" id="3.40.630.30">
    <property type="match status" value="1"/>
</dbReference>